<protein>
    <recommendedName>
        <fullName evidence="4">Cytochrome b561 domain-containing protein</fullName>
    </recommendedName>
</protein>
<feature type="transmembrane region" description="Helical" evidence="1">
    <location>
        <begin position="115"/>
        <end position="136"/>
    </location>
</feature>
<dbReference type="RefSeq" id="WP_058183566.1">
    <property type="nucleotide sequence ID" value="NZ_LMTZ01000075.1"/>
</dbReference>
<comment type="caution">
    <text evidence="2">The sequence shown here is derived from an EMBL/GenBank/DDBJ whole genome shotgun (WGS) entry which is preliminary data.</text>
</comment>
<keyword evidence="1" id="KW-0812">Transmembrane</keyword>
<dbReference type="OrthoDB" id="513213at2"/>
<feature type="transmembrane region" description="Helical" evidence="1">
    <location>
        <begin position="28"/>
        <end position="54"/>
    </location>
</feature>
<sequence length="149" mass="17035">MDTSSSRSDLVINQTTEQNQSLSKLAAVSFYIIAIFFNFCLITQLLTVGLAYFYNPDWWRIHVWLVRGYGGLSLILMLLAYWFPFSKRVRSLAISLPILLALQFLTIHIQTPLPFPLAIVHPLIGFVLFSASTTLVHHVWQILSPKEEI</sequence>
<keyword evidence="3" id="KW-1185">Reference proteome</keyword>
<dbReference type="Pfam" id="PF19728">
    <property type="entry name" value="DUF6220"/>
    <property type="match status" value="1"/>
</dbReference>
<dbReference type="EMBL" id="LMTZ01000075">
    <property type="protein sequence ID" value="KST68239.1"/>
    <property type="molecule type" value="Genomic_DNA"/>
</dbReference>
<keyword evidence="1" id="KW-1133">Transmembrane helix</keyword>
<feature type="transmembrane region" description="Helical" evidence="1">
    <location>
        <begin position="92"/>
        <end position="109"/>
    </location>
</feature>
<evidence type="ECO:0000256" key="1">
    <source>
        <dbReference type="SAM" id="Phobius"/>
    </source>
</evidence>
<evidence type="ECO:0008006" key="4">
    <source>
        <dbReference type="Google" id="ProtNLM"/>
    </source>
</evidence>
<dbReference type="InterPro" id="IPR046192">
    <property type="entry name" value="DUF6220"/>
</dbReference>
<dbReference type="Proteomes" id="UP000053372">
    <property type="component" value="Unassembled WGS sequence"/>
</dbReference>
<keyword evidence="1" id="KW-0472">Membrane</keyword>
<evidence type="ECO:0000313" key="2">
    <source>
        <dbReference type="EMBL" id="KST68239.1"/>
    </source>
</evidence>
<gene>
    <name evidence="2" type="ORF">BC008_00315</name>
</gene>
<accession>A0A0V7ZVL5</accession>
<reference evidence="2 3" key="1">
    <citation type="journal article" date="2015" name="Genome Announc.">
        <title>Draft Genome of the Euendolithic (true boring) Cyanobacterium Mastigocoleus testarum strain BC008.</title>
        <authorList>
            <person name="Guida B.S."/>
            <person name="Garcia-Pichel F."/>
        </authorList>
    </citation>
    <scope>NUCLEOTIDE SEQUENCE [LARGE SCALE GENOMIC DNA]</scope>
    <source>
        <strain evidence="2 3">BC008</strain>
    </source>
</reference>
<dbReference type="AlphaFoldDB" id="A0A0V7ZVL5"/>
<organism evidence="2 3">
    <name type="scientific">Mastigocoleus testarum BC008</name>
    <dbReference type="NCBI Taxonomy" id="371196"/>
    <lineage>
        <taxon>Bacteria</taxon>
        <taxon>Bacillati</taxon>
        <taxon>Cyanobacteriota</taxon>
        <taxon>Cyanophyceae</taxon>
        <taxon>Nostocales</taxon>
        <taxon>Hapalosiphonaceae</taxon>
        <taxon>Mastigocoleus</taxon>
    </lineage>
</organism>
<name>A0A0V7ZVL5_9CYAN</name>
<proteinExistence type="predicted"/>
<feature type="transmembrane region" description="Helical" evidence="1">
    <location>
        <begin position="66"/>
        <end position="85"/>
    </location>
</feature>
<evidence type="ECO:0000313" key="3">
    <source>
        <dbReference type="Proteomes" id="UP000053372"/>
    </source>
</evidence>